<sequence length="153" mass="17417">MTGKEILLNQFKACRNDNGWFTSMASAAADLSEEQVHAKSDRDGMNSIIEIVRHLDFYNERYLNRFRGEEVAPVEGSNDDTFTRGDAVWSRTLARYDQTLADWMDAVEQADPSTLERWAPDLTHLTIHNAYHIGQIVVIRKEQGSWNKANGVS</sequence>
<dbReference type="EMBL" id="JAUQTB010000001">
    <property type="protein sequence ID" value="MDO7905305.1"/>
    <property type="molecule type" value="Genomic_DNA"/>
</dbReference>
<protein>
    <submittedName>
        <fullName evidence="2">DinB family protein</fullName>
    </submittedName>
</protein>
<accession>A0ABT9C8S0</accession>
<evidence type="ECO:0000259" key="1">
    <source>
        <dbReference type="Pfam" id="PF12867"/>
    </source>
</evidence>
<dbReference type="InterPro" id="IPR024775">
    <property type="entry name" value="DinB-like"/>
</dbReference>
<proteinExistence type="predicted"/>
<organism evidence="2 3">
    <name type="scientific">Paenibacillus lacisoli</name>
    <dbReference type="NCBI Taxonomy" id="3064525"/>
    <lineage>
        <taxon>Bacteria</taxon>
        <taxon>Bacillati</taxon>
        <taxon>Bacillota</taxon>
        <taxon>Bacilli</taxon>
        <taxon>Bacillales</taxon>
        <taxon>Paenibacillaceae</taxon>
        <taxon>Paenibacillus</taxon>
    </lineage>
</organism>
<dbReference type="SUPFAM" id="SSF109854">
    <property type="entry name" value="DinB/YfiT-like putative metalloenzymes"/>
    <property type="match status" value="1"/>
</dbReference>
<dbReference type="Pfam" id="PF12867">
    <property type="entry name" value="DinB_2"/>
    <property type="match status" value="1"/>
</dbReference>
<feature type="domain" description="DinB-like" evidence="1">
    <location>
        <begin position="25"/>
        <end position="134"/>
    </location>
</feature>
<dbReference type="Gene3D" id="1.20.120.450">
    <property type="entry name" value="dinb family like domain"/>
    <property type="match status" value="1"/>
</dbReference>
<dbReference type="InterPro" id="IPR034660">
    <property type="entry name" value="DinB/YfiT-like"/>
</dbReference>
<dbReference type="Proteomes" id="UP001240171">
    <property type="component" value="Unassembled WGS sequence"/>
</dbReference>
<gene>
    <name evidence="2" type="ORF">Q5741_02615</name>
</gene>
<reference evidence="2 3" key="1">
    <citation type="submission" date="2023-07" db="EMBL/GenBank/DDBJ databases">
        <title>Paenibacillus sp. JX-17 nov. isolated from soil.</title>
        <authorList>
            <person name="Wan Y."/>
            <person name="Liu B."/>
        </authorList>
    </citation>
    <scope>NUCLEOTIDE SEQUENCE [LARGE SCALE GENOMIC DNA]</scope>
    <source>
        <strain evidence="2 3">JX-17</strain>
    </source>
</reference>
<comment type="caution">
    <text evidence="2">The sequence shown here is derived from an EMBL/GenBank/DDBJ whole genome shotgun (WGS) entry which is preliminary data.</text>
</comment>
<dbReference type="RefSeq" id="WP_305022477.1">
    <property type="nucleotide sequence ID" value="NZ_JAUQTB010000001.1"/>
</dbReference>
<evidence type="ECO:0000313" key="2">
    <source>
        <dbReference type="EMBL" id="MDO7905305.1"/>
    </source>
</evidence>
<keyword evidence="3" id="KW-1185">Reference proteome</keyword>
<name>A0ABT9C8S0_9BACL</name>
<evidence type="ECO:0000313" key="3">
    <source>
        <dbReference type="Proteomes" id="UP001240171"/>
    </source>
</evidence>